<dbReference type="VEuPathDB" id="FungiDB:AeMF1_005560"/>
<sequence>MAMQTTAARAKWNAEKDAYLIKFLLRQKDAGKQSDSGFKKEAWTAILAKFNKHFSVVHDKEKIKTRHNQLKADWKLFQSLKDDSGFGWDAEKQRPTASDNVWEERMASATKPVQTKLKQIQRNGMDNQDALGELFGGTMAMGTFPQIVMSRIVSTLLRQLLNMARISPVPSNHKKKKIEPLRVRNTPGVAIAKSIEALVQIEKSNSMQRTAALSLASTQAINLLNFEYASSMNYDDLAIAFDIMLDPVKAELFVLLPAHASSDAWLKRQLQLAK</sequence>
<proteinExistence type="predicted"/>
<dbReference type="Pfam" id="PF12776">
    <property type="entry name" value="Myb_DNA-bind_3"/>
    <property type="match status" value="1"/>
</dbReference>
<keyword evidence="3" id="KW-1185">Reference proteome</keyword>
<reference evidence="2 3" key="1">
    <citation type="submission" date="2019-07" db="EMBL/GenBank/DDBJ databases">
        <title>Genomics analysis of Aphanomyces spp. identifies a new class of oomycete effector associated with host adaptation.</title>
        <authorList>
            <person name="Gaulin E."/>
        </authorList>
    </citation>
    <scope>NUCLEOTIDE SEQUENCE [LARGE SCALE GENOMIC DNA]</scope>
    <source>
        <strain evidence="2 3">ATCC 201684</strain>
    </source>
</reference>
<comment type="caution">
    <text evidence="2">The sequence shown here is derived from an EMBL/GenBank/DDBJ whole genome shotgun (WGS) entry which is preliminary data.</text>
</comment>
<dbReference type="AlphaFoldDB" id="A0A6G0XJJ0"/>
<dbReference type="InterPro" id="IPR024752">
    <property type="entry name" value="Myb/SANT-like_dom"/>
</dbReference>
<name>A0A6G0XJJ0_9STRA</name>
<accession>A0A6G0XJJ0</accession>
<evidence type="ECO:0000313" key="2">
    <source>
        <dbReference type="EMBL" id="KAF0740483.1"/>
    </source>
</evidence>
<evidence type="ECO:0000259" key="1">
    <source>
        <dbReference type="Pfam" id="PF12776"/>
    </source>
</evidence>
<dbReference type="Proteomes" id="UP000481153">
    <property type="component" value="Unassembled WGS sequence"/>
</dbReference>
<organism evidence="2 3">
    <name type="scientific">Aphanomyces euteiches</name>
    <dbReference type="NCBI Taxonomy" id="100861"/>
    <lineage>
        <taxon>Eukaryota</taxon>
        <taxon>Sar</taxon>
        <taxon>Stramenopiles</taxon>
        <taxon>Oomycota</taxon>
        <taxon>Saprolegniomycetes</taxon>
        <taxon>Saprolegniales</taxon>
        <taxon>Verrucalvaceae</taxon>
        <taxon>Aphanomyces</taxon>
    </lineage>
</organism>
<feature type="domain" description="Myb/SANT-like" evidence="1">
    <location>
        <begin position="11"/>
        <end position="104"/>
    </location>
</feature>
<dbReference type="PANTHER" id="PTHR46929:SF3">
    <property type="entry name" value="MYB_SANT-LIKE DOMAIN-CONTAINING PROTEIN"/>
    <property type="match status" value="1"/>
</dbReference>
<protein>
    <recommendedName>
        <fullName evidence="1">Myb/SANT-like domain-containing protein</fullName>
    </recommendedName>
</protein>
<dbReference type="EMBL" id="VJMJ01000052">
    <property type="protein sequence ID" value="KAF0740483.1"/>
    <property type="molecule type" value="Genomic_DNA"/>
</dbReference>
<dbReference type="PANTHER" id="PTHR46929">
    <property type="entry name" value="EXPRESSED PROTEIN"/>
    <property type="match status" value="1"/>
</dbReference>
<gene>
    <name evidence="2" type="ORF">Ae201684_004216</name>
</gene>
<evidence type="ECO:0000313" key="3">
    <source>
        <dbReference type="Proteomes" id="UP000481153"/>
    </source>
</evidence>